<dbReference type="FunFam" id="2.60.40.10:FF:000628">
    <property type="entry name" value="Beta-glucuronidase"/>
    <property type="match status" value="1"/>
</dbReference>
<dbReference type="Pfam" id="PF02837">
    <property type="entry name" value="Glyco_hydro_2_N"/>
    <property type="match status" value="1"/>
</dbReference>
<dbReference type="PANTHER" id="PTHR10066">
    <property type="entry name" value="BETA-GLUCURONIDASE"/>
    <property type="match status" value="1"/>
</dbReference>
<dbReference type="FunCoup" id="A0A7M7TG41">
    <property type="interactions" value="296"/>
</dbReference>
<dbReference type="InterPro" id="IPR017853">
    <property type="entry name" value="GH"/>
</dbReference>
<dbReference type="InterPro" id="IPR036156">
    <property type="entry name" value="Beta-gal/glucu_dom_sf"/>
</dbReference>
<dbReference type="InterPro" id="IPR006101">
    <property type="entry name" value="Glyco_hydro_2"/>
</dbReference>
<dbReference type="Proteomes" id="UP000007110">
    <property type="component" value="Unassembled WGS sequence"/>
</dbReference>
<evidence type="ECO:0000256" key="3">
    <source>
        <dbReference type="ARBA" id="ARBA00007401"/>
    </source>
</evidence>
<evidence type="ECO:0000256" key="6">
    <source>
        <dbReference type="ARBA" id="ARBA00016205"/>
    </source>
</evidence>
<keyword evidence="7 13" id="KW-0732">Signal</keyword>
<dbReference type="FunFam" id="2.60.120.260:FF:000027">
    <property type="entry name" value="Beta-glucuronidase"/>
    <property type="match status" value="1"/>
</dbReference>
<dbReference type="Gene3D" id="3.20.20.80">
    <property type="entry name" value="Glycosidases"/>
    <property type="match status" value="1"/>
</dbReference>
<evidence type="ECO:0000256" key="4">
    <source>
        <dbReference type="ARBA" id="ARBA00011881"/>
    </source>
</evidence>
<dbReference type="PRINTS" id="PR00132">
    <property type="entry name" value="GLHYDRLASE2"/>
</dbReference>
<dbReference type="InterPro" id="IPR023232">
    <property type="entry name" value="Glyco_hydro_2_AS"/>
</dbReference>
<comment type="activity regulation">
    <text evidence="12">Inhibited by L-aspartic acid.</text>
</comment>
<evidence type="ECO:0000259" key="14">
    <source>
        <dbReference type="Pfam" id="PF00703"/>
    </source>
</evidence>
<dbReference type="GO" id="GO:0030246">
    <property type="term" value="F:carbohydrate binding"/>
    <property type="evidence" value="ECO:0000318"/>
    <property type="project" value="GO_Central"/>
</dbReference>
<dbReference type="InParanoid" id="A0A7M7TG41"/>
<evidence type="ECO:0000259" key="16">
    <source>
        <dbReference type="Pfam" id="PF02837"/>
    </source>
</evidence>
<evidence type="ECO:0000313" key="18">
    <source>
        <dbReference type="Proteomes" id="UP000007110"/>
    </source>
</evidence>
<dbReference type="InterPro" id="IPR006102">
    <property type="entry name" value="Ig-like_GH2"/>
</dbReference>
<feature type="domain" description="Glycoside hydrolase family 2 immunoglobulin-like beta-sandwich" evidence="14">
    <location>
        <begin position="223"/>
        <end position="321"/>
    </location>
</feature>
<evidence type="ECO:0000256" key="1">
    <source>
        <dbReference type="ARBA" id="ARBA00003025"/>
    </source>
</evidence>
<keyword evidence="9" id="KW-0325">Glycoprotein</keyword>
<evidence type="ECO:0000256" key="10">
    <source>
        <dbReference type="ARBA" id="ARBA00023228"/>
    </source>
</evidence>
<dbReference type="FunFam" id="3.20.20.80:FF:000029">
    <property type="entry name" value="Beta-glucuronidase"/>
    <property type="match status" value="1"/>
</dbReference>
<dbReference type="InterPro" id="IPR013783">
    <property type="entry name" value="Ig-like_fold"/>
</dbReference>
<evidence type="ECO:0000313" key="17">
    <source>
        <dbReference type="EnsemblMetazoa" id="XP_781168"/>
    </source>
</evidence>
<accession>A0A7M7TG41</accession>
<comment type="subcellular location">
    <subcellularLocation>
        <location evidence="2">Lysosome</location>
    </subcellularLocation>
</comment>
<feature type="domain" description="Glycoside hydrolase family 2 catalytic" evidence="15">
    <location>
        <begin position="323"/>
        <end position="623"/>
    </location>
</feature>
<dbReference type="InterPro" id="IPR006104">
    <property type="entry name" value="Glyco_hydro_2_N"/>
</dbReference>
<protein>
    <recommendedName>
        <fullName evidence="6 12">Beta-glucuronidase</fullName>
        <ecNumber evidence="5 12">3.2.1.31</ecNumber>
    </recommendedName>
</protein>
<keyword evidence="8 12" id="KW-0378">Hydrolase</keyword>
<dbReference type="SUPFAM" id="SSF49785">
    <property type="entry name" value="Galactose-binding domain-like"/>
    <property type="match status" value="1"/>
</dbReference>
<evidence type="ECO:0000256" key="2">
    <source>
        <dbReference type="ARBA" id="ARBA00004371"/>
    </source>
</evidence>
<feature type="chain" id="PRO_5029456328" description="Beta-glucuronidase" evidence="13">
    <location>
        <begin position="20"/>
        <end position="630"/>
    </location>
</feature>
<dbReference type="CTD" id="2990"/>
<sequence>MTFVYSILPLLILTVGAEAKDEIKGGMLSLQDSESREVRSLDGVWAFRADDSPGRSAGFDGQWWSRPLRESGPVIDMPVPSSYNDITQDRSLRDFVGWAWYEKEFYPPRSWSKNGQRMVLRFESAHYETIVWFNSQEVVRHSGGHLPFEVEVTSLLHFGQLNRITVAVNNTLTPNTLPPGTITHYDDLTMYPPNYFEQEYSFDFFNYAGIQRSVKLYTTPKGYVDDIDVVTNFTGTTGHVIFNITVGGAPSSKVVAVVDLLDRAGLVVASSTKMNGLLVVSEANLWWPYTMHNDSAYLYTLKVSVSFEGTTDVYRLPVGIRTVRVTNKQFLINNQPFYFHGVNKHEDADIRGKGVDYPLILKDINLLKWLGANAFRTSHYPYSEEIMDLCDRHGIVVIDECPAVGMRSANNFVNATLVHHQQVMAELVRRDKNRPSVVMWSVANEPASSLAVAGPYFESVISYTRKLDPHRPVTFVANSPTPESDRAAKFVDVVCLNSYISWYHHPGHLELVTLQVNHFLSSWHAYYNKPVIQTEYGAGTIAGFHMSPAVMFTEEYQVEMMGNYHTSFDKLRQDFLVGELVWNFADFNTKQGTTRVVGNKKGVFTRQRQPKMEAHVLKERYLELIKTLGC</sequence>
<dbReference type="InterPro" id="IPR023230">
    <property type="entry name" value="Glyco_hydro_2_CS"/>
</dbReference>
<dbReference type="PROSITE" id="PS00719">
    <property type="entry name" value="GLYCOSYL_HYDROL_F2_1"/>
    <property type="match status" value="1"/>
</dbReference>
<dbReference type="Gene3D" id="2.60.120.260">
    <property type="entry name" value="Galactose-binding domain-like"/>
    <property type="match status" value="1"/>
</dbReference>
<dbReference type="OMA" id="IHDHVGW"/>
<dbReference type="SUPFAM" id="SSF49303">
    <property type="entry name" value="beta-Galactosidase/glucuronidase domain"/>
    <property type="match status" value="1"/>
</dbReference>
<dbReference type="PANTHER" id="PTHR10066:SF67">
    <property type="entry name" value="BETA-GLUCURONIDASE"/>
    <property type="match status" value="1"/>
</dbReference>
<name>A0A7M7TG41_STRPU</name>
<reference evidence="17" key="2">
    <citation type="submission" date="2021-01" db="UniProtKB">
        <authorList>
            <consortium name="EnsemblMetazoa"/>
        </authorList>
    </citation>
    <scope>IDENTIFICATION</scope>
</reference>
<organism evidence="17 18">
    <name type="scientific">Strongylocentrotus purpuratus</name>
    <name type="common">Purple sea urchin</name>
    <dbReference type="NCBI Taxonomy" id="7668"/>
    <lineage>
        <taxon>Eukaryota</taxon>
        <taxon>Metazoa</taxon>
        <taxon>Echinodermata</taxon>
        <taxon>Eleutherozoa</taxon>
        <taxon>Echinozoa</taxon>
        <taxon>Echinoidea</taxon>
        <taxon>Euechinoidea</taxon>
        <taxon>Echinacea</taxon>
        <taxon>Camarodonta</taxon>
        <taxon>Echinidea</taxon>
        <taxon>Strongylocentrotidae</taxon>
        <taxon>Strongylocentrotus</taxon>
    </lineage>
</organism>
<dbReference type="InterPro" id="IPR008979">
    <property type="entry name" value="Galactose-bd-like_sf"/>
</dbReference>
<dbReference type="Pfam" id="PF02836">
    <property type="entry name" value="Glyco_hydro_2_C"/>
    <property type="match status" value="1"/>
</dbReference>
<reference evidence="18" key="1">
    <citation type="submission" date="2015-02" db="EMBL/GenBank/DDBJ databases">
        <title>Genome sequencing for Strongylocentrotus purpuratus.</title>
        <authorList>
            <person name="Murali S."/>
            <person name="Liu Y."/>
            <person name="Vee V."/>
            <person name="English A."/>
            <person name="Wang M."/>
            <person name="Skinner E."/>
            <person name="Han Y."/>
            <person name="Muzny D.M."/>
            <person name="Worley K.C."/>
            <person name="Gibbs R.A."/>
        </authorList>
    </citation>
    <scope>NUCLEOTIDE SEQUENCE</scope>
</reference>
<proteinExistence type="inferred from homology"/>
<dbReference type="GO" id="GO:0005615">
    <property type="term" value="C:extracellular space"/>
    <property type="evidence" value="ECO:0000318"/>
    <property type="project" value="GO_Central"/>
</dbReference>
<evidence type="ECO:0000256" key="8">
    <source>
        <dbReference type="ARBA" id="ARBA00022801"/>
    </source>
</evidence>
<dbReference type="RefSeq" id="XP_781168.2">
    <property type="nucleotide sequence ID" value="XM_776075.5"/>
</dbReference>
<evidence type="ECO:0000259" key="15">
    <source>
        <dbReference type="Pfam" id="PF02836"/>
    </source>
</evidence>
<evidence type="ECO:0000256" key="9">
    <source>
        <dbReference type="ARBA" id="ARBA00023180"/>
    </source>
</evidence>
<dbReference type="GO" id="GO:0005975">
    <property type="term" value="P:carbohydrate metabolic process"/>
    <property type="evidence" value="ECO:0007669"/>
    <property type="project" value="InterPro"/>
</dbReference>
<keyword evidence="18" id="KW-1185">Reference proteome</keyword>
<dbReference type="GeneID" id="575689"/>
<comment type="function">
    <text evidence="1 12">Plays an important role in the degradation of dermatan and keratan sulfates.</text>
</comment>
<dbReference type="SUPFAM" id="SSF51445">
    <property type="entry name" value="(Trans)glycosidases"/>
    <property type="match status" value="1"/>
</dbReference>
<dbReference type="EnsemblMetazoa" id="XM_776075">
    <property type="protein sequence ID" value="XP_781168"/>
    <property type="gene ID" value="LOC575689"/>
</dbReference>
<keyword evidence="11 12" id="KW-0326">Glycosidase</keyword>
<feature type="domain" description="Glycosyl hydrolases family 2 sugar binding" evidence="16">
    <location>
        <begin position="38"/>
        <end position="220"/>
    </location>
</feature>
<comment type="catalytic activity">
    <reaction evidence="12">
        <text>a beta-D-glucuronoside + H2O = D-glucuronate + an alcohol</text>
        <dbReference type="Rhea" id="RHEA:17633"/>
        <dbReference type="ChEBI" id="CHEBI:15377"/>
        <dbReference type="ChEBI" id="CHEBI:30879"/>
        <dbReference type="ChEBI" id="CHEBI:58720"/>
        <dbReference type="ChEBI" id="CHEBI:83411"/>
        <dbReference type="EC" id="3.2.1.31"/>
    </reaction>
</comment>
<dbReference type="GO" id="GO:0004566">
    <property type="term" value="F:beta-glucuronidase activity"/>
    <property type="evidence" value="ECO:0000318"/>
    <property type="project" value="GO_Central"/>
</dbReference>
<dbReference type="KEGG" id="spu:575689"/>
<dbReference type="AlphaFoldDB" id="A0A7M7TG41"/>
<evidence type="ECO:0000256" key="12">
    <source>
        <dbReference type="RuleBase" id="RU361154"/>
    </source>
</evidence>
<dbReference type="NCBIfam" id="NF007538">
    <property type="entry name" value="PRK10150.1"/>
    <property type="match status" value="1"/>
</dbReference>
<feature type="signal peptide" evidence="13">
    <location>
        <begin position="1"/>
        <end position="19"/>
    </location>
</feature>
<dbReference type="OrthoDB" id="408532at2759"/>
<comment type="subunit">
    <text evidence="4 12">Homotetramer.</text>
</comment>
<dbReference type="PROSITE" id="PS00608">
    <property type="entry name" value="GLYCOSYL_HYDROL_F2_2"/>
    <property type="match status" value="1"/>
</dbReference>
<comment type="similarity">
    <text evidence="3 12">Belongs to the glycosyl hydrolase 2 family.</text>
</comment>
<dbReference type="Pfam" id="PF00703">
    <property type="entry name" value="Glyco_hydro_2"/>
    <property type="match status" value="1"/>
</dbReference>
<dbReference type="Gene3D" id="2.60.40.10">
    <property type="entry name" value="Immunoglobulins"/>
    <property type="match status" value="1"/>
</dbReference>
<evidence type="ECO:0000256" key="7">
    <source>
        <dbReference type="ARBA" id="ARBA00022729"/>
    </source>
</evidence>
<evidence type="ECO:0000256" key="5">
    <source>
        <dbReference type="ARBA" id="ARBA00012761"/>
    </source>
</evidence>
<dbReference type="EC" id="3.2.1.31" evidence="5 12"/>
<dbReference type="GO" id="GO:0005764">
    <property type="term" value="C:lysosome"/>
    <property type="evidence" value="ECO:0007669"/>
    <property type="project" value="UniProtKB-SubCell"/>
</dbReference>
<evidence type="ECO:0000256" key="13">
    <source>
        <dbReference type="SAM" id="SignalP"/>
    </source>
</evidence>
<dbReference type="InterPro" id="IPR006103">
    <property type="entry name" value="Glyco_hydro_2_cat"/>
</dbReference>
<keyword evidence="10 12" id="KW-0458">Lysosome</keyword>
<evidence type="ECO:0000256" key="11">
    <source>
        <dbReference type="ARBA" id="ARBA00023295"/>
    </source>
</evidence>